<evidence type="ECO:0008006" key="3">
    <source>
        <dbReference type="Google" id="ProtNLM"/>
    </source>
</evidence>
<dbReference type="EMBL" id="JAUOQO010000335">
    <property type="protein sequence ID" value="MDO6575197.1"/>
    <property type="molecule type" value="Genomic_DNA"/>
</dbReference>
<keyword evidence="2" id="KW-1185">Reference proteome</keyword>
<evidence type="ECO:0000313" key="2">
    <source>
        <dbReference type="Proteomes" id="UP001170310"/>
    </source>
</evidence>
<organism evidence="1 2">
    <name type="scientific">Staphylococcus pasteuri_A</name>
    <dbReference type="NCBI Taxonomy" id="3062664"/>
    <lineage>
        <taxon>Bacteria</taxon>
        <taxon>Bacillati</taxon>
        <taxon>Bacillota</taxon>
        <taxon>Bacilli</taxon>
        <taxon>Bacillales</taxon>
        <taxon>Staphylococcaceae</taxon>
        <taxon>Staphylococcus</taxon>
    </lineage>
</organism>
<comment type="caution">
    <text evidence="1">The sequence shown here is derived from an EMBL/GenBank/DDBJ whole genome shotgun (WGS) entry which is preliminary data.</text>
</comment>
<name>A0AAW7YTY7_9STAP</name>
<gene>
    <name evidence="1" type="ORF">Q4528_13860</name>
</gene>
<dbReference type="Proteomes" id="UP001170310">
    <property type="component" value="Unassembled WGS sequence"/>
</dbReference>
<sequence length="90" mass="10540">TKVSKYFDNVFHRPENYTSNESCIYQLNFKDEAQKWHWSGLLDRNGNRILRNFVNYAADTYIAIDSERKIVGGYSYILESGYEGSVMDLI</sequence>
<reference evidence="1" key="1">
    <citation type="submission" date="2023-07" db="EMBL/GenBank/DDBJ databases">
        <title>Genome content predicts the carbon catabolic preferences of heterotrophic bacteria.</title>
        <authorList>
            <person name="Gralka M."/>
        </authorList>
    </citation>
    <scope>NUCLEOTIDE SEQUENCE</scope>
    <source>
        <strain evidence="1">E2R20</strain>
    </source>
</reference>
<protein>
    <recommendedName>
        <fullName evidence="3">GNAT family N-acetyltransferase</fullName>
    </recommendedName>
</protein>
<feature type="non-terminal residue" evidence="1">
    <location>
        <position position="90"/>
    </location>
</feature>
<accession>A0AAW7YTY7</accession>
<feature type="non-terminal residue" evidence="1">
    <location>
        <position position="1"/>
    </location>
</feature>
<dbReference type="RefSeq" id="WP_303522170.1">
    <property type="nucleotide sequence ID" value="NZ_JAUOQO010000335.1"/>
</dbReference>
<proteinExistence type="predicted"/>
<evidence type="ECO:0000313" key="1">
    <source>
        <dbReference type="EMBL" id="MDO6575197.1"/>
    </source>
</evidence>
<dbReference type="AlphaFoldDB" id="A0AAW7YTY7"/>